<sequence length="146" mass="16335">MKSLRGSRTLENLKKAFAGEAQANRRYLYFAKVADNLGYPDIANTFRETAEGETGHAFGHLDMIRKFGGVDPVTGKSIDSVEDMLLSAIAGETLEYTEMYPGFARVAREEGFEEIAEWFETLAKAERLHAGRFHGLLDQLRKKTGD</sequence>
<dbReference type="PANTHER" id="PTHR43865">
    <property type="entry name" value="RUBRERYTHRIN-RELATED"/>
    <property type="match status" value="1"/>
</dbReference>
<dbReference type="GO" id="GO:0046872">
    <property type="term" value="F:metal ion binding"/>
    <property type="evidence" value="ECO:0007669"/>
    <property type="project" value="InterPro"/>
</dbReference>
<accession>A0A7C5L6U9</accession>
<dbReference type="PROSITE" id="PS50905">
    <property type="entry name" value="FERRITIN_LIKE"/>
    <property type="match status" value="1"/>
</dbReference>
<dbReference type="AlphaFoldDB" id="A0A7C5L6U9"/>
<dbReference type="InterPro" id="IPR009040">
    <property type="entry name" value="Ferritin-like_diiron"/>
</dbReference>
<dbReference type="EMBL" id="DRNB01000317">
    <property type="protein sequence ID" value="HHJ64931.1"/>
    <property type="molecule type" value="Genomic_DNA"/>
</dbReference>
<dbReference type="CDD" id="cd01041">
    <property type="entry name" value="Rubrerythrin"/>
    <property type="match status" value="1"/>
</dbReference>
<name>A0A7C5L6U9_AQUAO</name>
<proteinExistence type="predicted"/>
<organism evidence="3">
    <name type="scientific">Aquifex aeolicus</name>
    <dbReference type="NCBI Taxonomy" id="63363"/>
    <lineage>
        <taxon>Bacteria</taxon>
        <taxon>Pseudomonadati</taxon>
        <taxon>Aquificota</taxon>
        <taxon>Aquificia</taxon>
        <taxon>Aquificales</taxon>
        <taxon>Aquificaceae</taxon>
        <taxon>Aquifex</taxon>
    </lineage>
</organism>
<feature type="domain" description="Ferritin-like diiron" evidence="2">
    <location>
        <begin position="3"/>
        <end position="144"/>
    </location>
</feature>
<dbReference type="Pfam" id="PF02915">
    <property type="entry name" value="Rubrerythrin"/>
    <property type="match status" value="1"/>
</dbReference>
<protein>
    <submittedName>
        <fullName evidence="3">Rubrerythrin</fullName>
    </submittedName>
</protein>
<dbReference type="InterPro" id="IPR052364">
    <property type="entry name" value="Rubrerythrin"/>
</dbReference>
<evidence type="ECO:0000256" key="1">
    <source>
        <dbReference type="ARBA" id="ARBA00001965"/>
    </source>
</evidence>
<evidence type="ECO:0000259" key="2">
    <source>
        <dbReference type="PROSITE" id="PS50905"/>
    </source>
</evidence>
<comment type="caution">
    <text evidence="3">The sequence shown here is derived from an EMBL/GenBank/DDBJ whole genome shotgun (WGS) entry which is preliminary data.</text>
</comment>
<evidence type="ECO:0000313" key="3">
    <source>
        <dbReference type="EMBL" id="HHJ64931.1"/>
    </source>
</evidence>
<reference evidence="3" key="1">
    <citation type="journal article" date="2020" name="mSystems">
        <title>Genome- and Community-Level Interaction Insights into Carbon Utilization and Element Cycling Functions of Hydrothermarchaeota in Hydrothermal Sediment.</title>
        <authorList>
            <person name="Zhou Z."/>
            <person name="Liu Y."/>
            <person name="Xu W."/>
            <person name="Pan J."/>
            <person name="Luo Z.H."/>
            <person name="Li M."/>
        </authorList>
    </citation>
    <scope>NUCLEOTIDE SEQUENCE [LARGE SCALE GENOMIC DNA]</scope>
    <source>
        <strain evidence="3">HyVt-501</strain>
    </source>
</reference>
<comment type="cofactor">
    <cofactor evidence="1">
        <name>Fe(3+)</name>
        <dbReference type="ChEBI" id="CHEBI:29034"/>
    </cofactor>
</comment>
<dbReference type="Proteomes" id="UP000885792">
    <property type="component" value="Unassembled WGS sequence"/>
</dbReference>
<dbReference type="InterPro" id="IPR009078">
    <property type="entry name" value="Ferritin-like_SF"/>
</dbReference>
<dbReference type="InterPro" id="IPR003251">
    <property type="entry name" value="Rr_diiron-bd_dom"/>
</dbReference>
<dbReference type="SUPFAM" id="SSF47240">
    <property type="entry name" value="Ferritin-like"/>
    <property type="match status" value="1"/>
</dbReference>
<dbReference type="Gene3D" id="1.20.1260.10">
    <property type="match status" value="1"/>
</dbReference>
<dbReference type="InterPro" id="IPR012347">
    <property type="entry name" value="Ferritin-like"/>
</dbReference>
<gene>
    <name evidence="3" type="ORF">ENJ61_08505</name>
</gene>
<dbReference type="GO" id="GO:0016491">
    <property type="term" value="F:oxidoreductase activity"/>
    <property type="evidence" value="ECO:0007669"/>
    <property type="project" value="InterPro"/>
</dbReference>
<dbReference type="PANTHER" id="PTHR43865:SF1">
    <property type="entry name" value="RUBRERYTHRIN-RELATED"/>
    <property type="match status" value="1"/>
</dbReference>